<dbReference type="EMBL" id="OV121135">
    <property type="protein sequence ID" value="CAH0555589.1"/>
    <property type="molecule type" value="Genomic_DNA"/>
</dbReference>
<gene>
    <name evidence="1" type="ORF">MELIAE_LOCUS6929</name>
</gene>
<proteinExistence type="predicted"/>
<evidence type="ECO:0000313" key="1">
    <source>
        <dbReference type="EMBL" id="CAH0555589.1"/>
    </source>
</evidence>
<reference evidence="1" key="1">
    <citation type="submission" date="2021-12" db="EMBL/GenBank/DDBJ databases">
        <authorList>
            <person name="King R."/>
        </authorList>
    </citation>
    <scope>NUCLEOTIDE SEQUENCE</scope>
</reference>
<keyword evidence="2" id="KW-1185">Reference proteome</keyword>
<sequence>MLLKRVQTKLPLPNIYLEVSRSIKKQTCWEDEDCCGKKLHPPKHEKIVVEKACCPCPFIWYEHKKPVLKPRPKVEIEVDDGIPKEMQWCYPGKVIPQINFGKVKEDGIKCLARTTVAASLKMGGKICPKKGVQTVKYMKLDDFFKNPKIPEATWNTDCQF</sequence>
<accession>A0A9P0FGQ1</accession>
<evidence type="ECO:0000313" key="2">
    <source>
        <dbReference type="Proteomes" id="UP001154078"/>
    </source>
</evidence>
<dbReference type="Proteomes" id="UP001154078">
    <property type="component" value="Chromosome 4"/>
</dbReference>
<protein>
    <submittedName>
        <fullName evidence="1">Uncharacterized protein</fullName>
    </submittedName>
</protein>
<organism evidence="1 2">
    <name type="scientific">Brassicogethes aeneus</name>
    <name type="common">Rape pollen beetle</name>
    <name type="synonym">Meligethes aeneus</name>
    <dbReference type="NCBI Taxonomy" id="1431903"/>
    <lineage>
        <taxon>Eukaryota</taxon>
        <taxon>Metazoa</taxon>
        <taxon>Ecdysozoa</taxon>
        <taxon>Arthropoda</taxon>
        <taxon>Hexapoda</taxon>
        <taxon>Insecta</taxon>
        <taxon>Pterygota</taxon>
        <taxon>Neoptera</taxon>
        <taxon>Endopterygota</taxon>
        <taxon>Coleoptera</taxon>
        <taxon>Polyphaga</taxon>
        <taxon>Cucujiformia</taxon>
        <taxon>Nitidulidae</taxon>
        <taxon>Meligethinae</taxon>
        <taxon>Brassicogethes</taxon>
    </lineage>
</organism>
<dbReference type="AlphaFoldDB" id="A0A9P0FGQ1"/>
<name>A0A9P0FGQ1_BRAAE</name>